<accession>A0ABS8SCK8</accession>
<name>A0ABS8SCK8_DATST</name>
<organism evidence="2 3">
    <name type="scientific">Datura stramonium</name>
    <name type="common">Jimsonweed</name>
    <name type="synonym">Common thornapple</name>
    <dbReference type="NCBI Taxonomy" id="4076"/>
    <lineage>
        <taxon>Eukaryota</taxon>
        <taxon>Viridiplantae</taxon>
        <taxon>Streptophyta</taxon>
        <taxon>Embryophyta</taxon>
        <taxon>Tracheophyta</taxon>
        <taxon>Spermatophyta</taxon>
        <taxon>Magnoliopsida</taxon>
        <taxon>eudicotyledons</taxon>
        <taxon>Gunneridae</taxon>
        <taxon>Pentapetalae</taxon>
        <taxon>asterids</taxon>
        <taxon>lamiids</taxon>
        <taxon>Solanales</taxon>
        <taxon>Solanaceae</taxon>
        <taxon>Solanoideae</taxon>
        <taxon>Datureae</taxon>
        <taxon>Datura</taxon>
    </lineage>
</organism>
<sequence>MEETSQGANFWTQEQEIPTLPQDLIIQILVRLPLKTLLKFTSVSKSWLSLLSNAQFHKTHVNFSTNNPKLTDYTLAAVSTVSGLGKICHVYAIRSENSSLTVSKHGCPPKSLSLSAWLLGSCNGLICLTSDSFKLILLNPCTGKFNVFPDSMIQYKVGDGGCYIRYGFGYDAATEDYKVVKIFSFPQTEGRHVNMVNVYSLRANSWSTIQGFNCGYINGNVGVFANGALHWEGCYRHTPGASSEIVALDLATERYGKIALPSYEDGGVHWTLGVSRGLLVACCNYETNRADMWVMKEYGVEKSWTKLVTISSPVDGRVNISPLFVAENGDEVLVKLGTELTLYNARNASFKRLADCVSGDLLQVQVATYIESLTSPHI</sequence>
<feature type="domain" description="F-box" evidence="1">
    <location>
        <begin position="14"/>
        <end position="60"/>
    </location>
</feature>
<dbReference type="SUPFAM" id="SSF81383">
    <property type="entry name" value="F-box domain"/>
    <property type="match status" value="1"/>
</dbReference>
<evidence type="ECO:0000313" key="3">
    <source>
        <dbReference type="Proteomes" id="UP000823775"/>
    </source>
</evidence>
<dbReference type="PANTHER" id="PTHR31672">
    <property type="entry name" value="BNACNNG10540D PROTEIN"/>
    <property type="match status" value="1"/>
</dbReference>
<dbReference type="PROSITE" id="PS50181">
    <property type="entry name" value="FBOX"/>
    <property type="match status" value="1"/>
</dbReference>
<protein>
    <recommendedName>
        <fullName evidence="1">F-box domain-containing protein</fullName>
    </recommendedName>
</protein>
<dbReference type="InterPro" id="IPR001810">
    <property type="entry name" value="F-box_dom"/>
</dbReference>
<dbReference type="Proteomes" id="UP000823775">
    <property type="component" value="Unassembled WGS sequence"/>
</dbReference>
<dbReference type="CDD" id="cd22157">
    <property type="entry name" value="F-box_AtFBW1-like"/>
    <property type="match status" value="1"/>
</dbReference>
<evidence type="ECO:0000313" key="2">
    <source>
        <dbReference type="EMBL" id="MCD7456568.1"/>
    </source>
</evidence>
<dbReference type="SMART" id="SM00256">
    <property type="entry name" value="FBOX"/>
    <property type="match status" value="1"/>
</dbReference>
<proteinExistence type="predicted"/>
<dbReference type="InterPro" id="IPR050796">
    <property type="entry name" value="SCF_F-box_component"/>
</dbReference>
<dbReference type="Pfam" id="PF07734">
    <property type="entry name" value="FBA_1"/>
    <property type="match status" value="1"/>
</dbReference>
<keyword evidence="3" id="KW-1185">Reference proteome</keyword>
<dbReference type="EMBL" id="JACEIK010000409">
    <property type="protein sequence ID" value="MCD7456568.1"/>
    <property type="molecule type" value="Genomic_DNA"/>
</dbReference>
<dbReference type="NCBIfam" id="TIGR01640">
    <property type="entry name" value="F_box_assoc_1"/>
    <property type="match status" value="1"/>
</dbReference>
<reference evidence="2 3" key="1">
    <citation type="journal article" date="2021" name="BMC Genomics">
        <title>Datura genome reveals duplications of psychoactive alkaloid biosynthetic genes and high mutation rate following tissue culture.</title>
        <authorList>
            <person name="Rajewski A."/>
            <person name="Carter-House D."/>
            <person name="Stajich J."/>
            <person name="Litt A."/>
        </authorList>
    </citation>
    <scope>NUCLEOTIDE SEQUENCE [LARGE SCALE GENOMIC DNA]</scope>
    <source>
        <strain evidence="2">AR-01</strain>
    </source>
</reference>
<gene>
    <name evidence="2" type="ORF">HAX54_032156</name>
</gene>
<dbReference type="InterPro" id="IPR017451">
    <property type="entry name" value="F-box-assoc_interact_dom"/>
</dbReference>
<evidence type="ECO:0000259" key="1">
    <source>
        <dbReference type="PROSITE" id="PS50181"/>
    </source>
</evidence>
<dbReference type="PANTHER" id="PTHR31672:SF13">
    <property type="entry name" value="F-BOX PROTEIN CPR30-LIKE"/>
    <property type="match status" value="1"/>
</dbReference>
<comment type="caution">
    <text evidence="2">The sequence shown here is derived from an EMBL/GenBank/DDBJ whole genome shotgun (WGS) entry which is preliminary data.</text>
</comment>
<dbReference type="InterPro" id="IPR036047">
    <property type="entry name" value="F-box-like_dom_sf"/>
</dbReference>
<dbReference type="Gene3D" id="1.20.1280.50">
    <property type="match status" value="1"/>
</dbReference>
<dbReference type="Pfam" id="PF00646">
    <property type="entry name" value="F-box"/>
    <property type="match status" value="1"/>
</dbReference>
<dbReference type="InterPro" id="IPR006527">
    <property type="entry name" value="F-box-assoc_dom_typ1"/>
</dbReference>